<evidence type="ECO:0000313" key="2">
    <source>
        <dbReference type="EMBL" id="PNS20348.1"/>
    </source>
</evidence>
<dbReference type="Proteomes" id="UP000243797">
    <property type="component" value="Unassembled WGS sequence"/>
</dbReference>
<comment type="caution">
    <text evidence="2">The sequence shown here is derived from an EMBL/GenBank/DDBJ whole genome shotgun (WGS) entry which is preliminary data.</text>
</comment>
<feature type="compositionally biased region" description="Acidic residues" evidence="1">
    <location>
        <begin position="430"/>
        <end position="464"/>
    </location>
</feature>
<keyword evidence="3" id="KW-1185">Reference proteome</keyword>
<sequence length="490" mass="54992">MALMKHIKRILEQCKKMTKKLRGKQREQSEVYTRRTPQPSISLDYFAMAPPGDPIEDYVRPDFIRLRSTASPVVNTIKTKRLELMDMADEILLLIVESHGCESQKDDIFDATVDLAQKHDLIEEDAVILHRSPADLDPALQPIAQVCQRLRQLFLKSHKKPNLSHVFIPIPERIPLPLPASFLKNVKTVSMAPFLALETNDTLLECLTTKADNDFERRLSKYCWVRTLALCAALPDNIDITFAVNHIAQGSPTTVWLMESTADVGGAFYGIHRSRPDLPTDAPPRTNVGTVDVHMTEFAPSQIRSVLGILRDVIRTLDRALMRQAAGLVAGLRRIRNEGWEAVVARGETVVDFLTPAAQGRALNVFDDDGRVLVHVIRRERARVSEVTAVDEGYMLRREERRPGHVVECERLKKGDFVRSSGRNMAEMTGEVDGDDSDWETESSDDEIDDGNDDGDDNDDDDINDLGVGENRTGQANEDETGLGWLYGED</sequence>
<dbReference type="OrthoDB" id="10462022at2759"/>
<dbReference type="AlphaFoldDB" id="A0A2K1QZ79"/>
<reference evidence="2 3" key="1">
    <citation type="submission" date="2017-06" db="EMBL/GenBank/DDBJ databases">
        <title>Draft genome sequence of a variant of Elsinoe murrayae.</title>
        <authorList>
            <person name="Cheng Q."/>
        </authorList>
    </citation>
    <scope>NUCLEOTIDE SEQUENCE [LARGE SCALE GENOMIC DNA]</scope>
    <source>
        <strain evidence="2 3">CQ-2017a</strain>
    </source>
</reference>
<evidence type="ECO:0000256" key="1">
    <source>
        <dbReference type="SAM" id="MobiDB-lite"/>
    </source>
</evidence>
<name>A0A2K1QZ79_9PEZI</name>
<gene>
    <name evidence="2" type="ORF">CAC42_5798</name>
</gene>
<accession>A0A2K1QZ79</accession>
<dbReference type="InParanoid" id="A0A2K1QZ79"/>
<organism evidence="2 3">
    <name type="scientific">Sphaceloma murrayae</name>
    <dbReference type="NCBI Taxonomy" id="2082308"/>
    <lineage>
        <taxon>Eukaryota</taxon>
        <taxon>Fungi</taxon>
        <taxon>Dikarya</taxon>
        <taxon>Ascomycota</taxon>
        <taxon>Pezizomycotina</taxon>
        <taxon>Dothideomycetes</taxon>
        <taxon>Dothideomycetidae</taxon>
        <taxon>Myriangiales</taxon>
        <taxon>Elsinoaceae</taxon>
        <taxon>Sphaceloma</taxon>
    </lineage>
</organism>
<evidence type="ECO:0000313" key="3">
    <source>
        <dbReference type="Proteomes" id="UP000243797"/>
    </source>
</evidence>
<protein>
    <submittedName>
        <fullName evidence="2">Uncharacterized protein</fullName>
    </submittedName>
</protein>
<dbReference type="EMBL" id="NKHZ01000025">
    <property type="protein sequence ID" value="PNS20348.1"/>
    <property type="molecule type" value="Genomic_DNA"/>
</dbReference>
<proteinExistence type="predicted"/>
<feature type="region of interest" description="Disordered" evidence="1">
    <location>
        <begin position="420"/>
        <end position="490"/>
    </location>
</feature>